<feature type="transmembrane region" description="Helical" evidence="1">
    <location>
        <begin position="24"/>
        <end position="43"/>
    </location>
</feature>
<accession>A0A563DW63</accession>
<reference evidence="3 4" key="1">
    <citation type="submission" date="2019-05" db="EMBL/GenBank/DDBJ databases">
        <authorList>
            <person name="Lee S.D."/>
        </authorList>
    </citation>
    <scope>NUCLEOTIDE SEQUENCE [LARGE SCALE GENOMIC DNA]</scope>
    <source>
        <strain evidence="3 4">C5-26</strain>
    </source>
</reference>
<keyword evidence="1" id="KW-1133">Transmembrane helix</keyword>
<dbReference type="Pfam" id="PF07811">
    <property type="entry name" value="TadE"/>
    <property type="match status" value="1"/>
</dbReference>
<dbReference type="OrthoDB" id="4220102at2"/>
<proteinExistence type="predicted"/>
<organism evidence="3 4">
    <name type="scientific">Leekyejoonella antrihumi</name>
    <dbReference type="NCBI Taxonomy" id="1660198"/>
    <lineage>
        <taxon>Bacteria</taxon>
        <taxon>Bacillati</taxon>
        <taxon>Actinomycetota</taxon>
        <taxon>Actinomycetes</taxon>
        <taxon>Micrococcales</taxon>
        <taxon>Dermacoccaceae</taxon>
        <taxon>Leekyejoonella</taxon>
    </lineage>
</organism>
<dbReference type="Proteomes" id="UP000320244">
    <property type="component" value="Unassembled WGS sequence"/>
</dbReference>
<reference evidence="3 4" key="2">
    <citation type="submission" date="2019-08" db="EMBL/GenBank/DDBJ databases">
        <title>Jejuicoccus antrihumi gen. nov., sp. nov., a new member of the family Dermacoccaceae isolated from a cave.</title>
        <authorList>
            <person name="Schumann P."/>
            <person name="Kim I.S."/>
        </authorList>
    </citation>
    <scope>NUCLEOTIDE SEQUENCE [LARGE SCALE GENOMIC DNA]</scope>
    <source>
        <strain evidence="3 4">C5-26</strain>
    </source>
</reference>
<sequence>MTIQPGLVRRLACESGLVAVEWAVMMPIVLALTFGCFQAAFWYNARETCQGAAAAGVRAATVQHATVADGVAQAYSFLGSVTQAGTRVTGSGGAATVTISCTTEVTRILPLPGVPASVTQSSTGAVERWVP</sequence>
<comment type="caution">
    <text evidence="3">The sequence shown here is derived from an EMBL/GenBank/DDBJ whole genome shotgun (WGS) entry which is preliminary data.</text>
</comment>
<dbReference type="EMBL" id="VCQV01000027">
    <property type="protein sequence ID" value="TWP34457.1"/>
    <property type="molecule type" value="Genomic_DNA"/>
</dbReference>
<feature type="domain" description="TadE-like" evidence="2">
    <location>
        <begin position="16"/>
        <end position="58"/>
    </location>
</feature>
<evidence type="ECO:0000256" key="1">
    <source>
        <dbReference type="SAM" id="Phobius"/>
    </source>
</evidence>
<keyword evidence="1" id="KW-0812">Transmembrane</keyword>
<protein>
    <submittedName>
        <fullName evidence="3">Pilus assembly protein</fullName>
    </submittedName>
</protein>
<evidence type="ECO:0000259" key="2">
    <source>
        <dbReference type="Pfam" id="PF07811"/>
    </source>
</evidence>
<evidence type="ECO:0000313" key="3">
    <source>
        <dbReference type="EMBL" id="TWP34457.1"/>
    </source>
</evidence>
<dbReference type="AlphaFoldDB" id="A0A563DW63"/>
<evidence type="ECO:0000313" key="4">
    <source>
        <dbReference type="Proteomes" id="UP000320244"/>
    </source>
</evidence>
<dbReference type="RefSeq" id="WP_146318727.1">
    <property type="nucleotide sequence ID" value="NZ_VCQV01000027.1"/>
</dbReference>
<keyword evidence="4" id="KW-1185">Reference proteome</keyword>
<gene>
    <name evidence="3" type="ORF">FGL98_17220</name>
</gene>
<keyword evidence="1" id="KW-0472">Membrane</keyword>
<name>A0A563DW63_9MICO</name>
<dbReference type="InterPro" id="IPR012495">
    <property type="entry name" value="TadE-like_dom"/>
</dbReference>